<dbReference type="Gene3D" id="3.90.1680.10">
    <property type="entry name" value="SOS response associated peptidase-like"/>
    <property type="match status" value="1"/>
</dbReference>
<dbReference type="AlphaFoldDB" id="A0AAU7V6P4"/>
<reference evidence="9" key="1">
    <citation type="submission" date="2023-11" db="EMBL/GenBank/DDBJ databases">
        <title>Scrofimicrobium hongkongense sp. nov., isolated from a patient with peritonitis.</title>
        <authorList>
            <person name="Lao H.Y."/>
            <person name="Wong A.Y.P."/>
            <person name="Ng T.L."/>
            <person name="Wong R.Y.L."/>
            <person name="Yau M.C.Y."/>
            <person name="Lam J.Y.W."/>
            <person name="Siu G.K.H."/>
        </authorList>
    </citation>
    <scope>NUCLEOTIDE SEQUENCE</scope>
    <source>
        <strain evidence="9">R131</strain>
    </source>
</reference>
<organism evidence="9">
    <name type="scientific">Scrofimicrobium appendicitidis</name>
    <dbReference type="NCBI Taxonomy" id="3079930"/>
    <lineage>
        <taxon>Bacteria</taxon>
        <taxon>Bacillati</taxon>
        <taxon>Actinomycetota</taxon>
        <taxon>Actinomycetes</taxon>
        <taxon>Actinomycetales</taxon>
        <taxon>Actinomycetaceae</taxon>
        <taxon>Scrofimicrobium</taxon>
    </lineage>
</organism>
<dbReference type="PANTHER" id="PTHR13604:SF0">
    <property type="entry name" value="ABASIC SITE PROCESSING PROTEIN HMCES"/>
    <property type="match status" value="1"/>
</dbReference>
<dbReference type="InterPro" id="IPR003738">
    <property type="entry name" value="SRAP"/>
</dbReference>
<dbReference type="KEGG" id="sapp:SAC06_09995"/>
<evidence type="ECO:0000256" key="6">
    <source>
        <dbReference type="ARBA" id="ARBA00023125"/>
    </source>
</evidence>
<dbReference type="RefSeq" id="WP_350258155.1">
    <property type="nucleotide sequence ID" value="NZ_CP138335.1"/>
</dbReference>
<dbReference type="SUPFAM" id="SSF143081">
    <property type="entry name" value="BB1717-like"/>
    <property type="match status" value="1"/>
</dbReference>
<gene>
    <name evidence="9" type="ORF">SAC06_09995</name>
</gene>
<sequence length="235" mass="26175">MCGRFTMFDEDDELVALFDIDVMEGEHLPSYNQAPSQWVRAVVGNQPRVLTMQRWGLVPHWAKAGFKPLINARSETLTEKPSFRVAASRRRCLIPTNGYYEWMTQPDGQKQPYFLSAPVPAEADGAAIQPGPAGFPTPVLAMAGIYEFSRTERGDELVTCAVITRSAPDELGRIHDRMPVFVPPELHTPWLDPELQDRDQVRDLVAAIPVLPLATRPVQRAVGSVRTQDPGLIFG</sequence>
<dbReference type="EC" id="3.4.-.-" evidence="8"/>
<evidence type="ECO:0000256" key="5">
    <source>
        <dbReference type="ARBA" id="ARBA00023124"/>
    </source>
</evidence>
<dbReference type="Pfam" id="PF02586">
    <property type="entry name" value="SRAP"/>
    <property type="match status" value="1"/>
</dbReference>
<evidence type="ECO:0000256" key="1">
    <source>
        <dbReference type="ARBA" id="ARBA00008136"/>
    </source>
</evidence>
<evidence type="ECO:0000256" key="3">
    <source>
        <dbReference type="ARBA" id="ARBA00022763"/>
    </source>
</evidence>
<dbReference type="GO" id="GO:0016829">
    <property type="term" value="F:lyase activity"/>
    <property type="evidence" value="ECO:0007669"/>
    <property type="project" value="UniProtKB-KW"/>
</dbReference>
<evidence type="ECO:0000313" key="9">
    <source>
        <dbReference type="EMBL" id="XBW07955.1"/>
    </source>
</evidence>
<comment type="similarity">
    <text evidence="1 8">Belongs to the SOS response-associated peptidase family.</text>
</comment>
<dbReference type="PANTHER" id="PTHR13604">
    <property type="entry name" value="DC12-RELATED"/>
    <property type="match status" value="1"/>
</dbReference>
<accession>A0AAU7V6P4</accession>
<keyword evidence="5" id="KW-0190">Covalent protein-DNA linkage</keyword>
<name>A0AAU7V6P4_9ACTO</name>
<keyword evidence="7" id="KW-0456">Lyase</keyword>
<keyword evidence="6" id="KW-0238">DNA-binding</keyword>
<keyword evidence="4 8" id="KW-0378">Hydrolase</keyword>
<proteinExistence type="inferred from homology"/>
<evidence type="ECO:0000256" key="4">
    <source>
        <dbReference type="ARBA" id="ARBA00022801"/>
    </source>
</evidence>
<protein>
    <recommendedName>
        <fullName evidence="8">Abasic site processing protein</fullName>
        <ecNumber evidence="8">3.4.-.-</ecNumber>
    </recommendedName>
</protein>
<evidence type="ECO:0000256" key="2">
    <source>
        <dbReference type="ARBA" id="ARBA00022670"/>
    </source>
</evidence>
<keyword evidence="3" id="KW-0227">DNA damage</keyword>
<dbReference type="GO" id="GO:0008233">
    <property type="term" value="F:peptidase activity"/>
    <property type="evidence" value="ECO:0007669"/>
    <property type="project" value="UniProtKB-KW"/>
</dbReference>
<evidence type="ECO:0000256" key="8">
    <source>
        <dbReference type="RuleBase" id="RU364100"/>
    </source>
</evidence>
<dbReference type="InterPro" id="IPR036590">
    <property type="entry name" value="SRAP-like"/>
</dbReference>
<dbReference type="GO" id="GO:0106300">
    <property type="term" value="P:protein-DNA covalent cross-linking repair"/>
    <property type="evidence" value="ECO:0007669"/>
    <property type="project" value="InterPro"/>
</dbReference>
<dbReference type="GO" id="GO:0003697">
    <property type="term" value="F:single-stranded DNA binding"/>
    <property type="evidence" value="ECO:0007669"/>
    <property type="project" value="InterPro"/>
</dbReference>
<keyword evidence="2 8" id="KW-0645">Protease</keyword>
<dbReference type="GO" id="GO:0006508">
    <property type="term" value="P:proteolysis"/>
    <property type="evidence" value="ECO:0007669"/>
    <property type="project" value="UniProtKB-KW"/>
</dbReference>
<dbReference type="EMBL" id="CP138335">
    <property type="protein sequence ID" value="XBW07955.1"/>
    <property type="molecule type" value="Genomic_DNA"/>
</dbReference>
<evidence type="ECO:0000256" key="7">
    <source>
        <dbReference type="ARBA" id="ARBA00023239"/>
    </source>
</evidence>